<sequence length="252" mass="26577">MDLQIALNGDVTHAAMPRTADEIASDAAACVAAGATLLHLHAFDDDGVESLAPGPVGRMLRAVRSRCPTTPLNVTTFAAIVEDPRERLELIRGWTELPDLVAANQGEEGIDDISELLSGRGVGVEACVLSIEDTELFVRSGNASRFVRLVVEPLEADAADALALDAEMENMIAAAGITLPQLHHGVGIASWDVGRRAVARGHSIRTGLEDTSVLPDGTPARSNVELTTAAVELIRAVRSSGRVDDPRKPLGE</sequence>
<comment type="caution">
    <text evidence="1">The sequence shown here is derived from an EMBL/GenBank/DDBJ whole genome shotgun (WGS) entry which is preliminary data.</text>
</comment>
<dbReference type="GO" id="GO:0043720">
    <property type="term" value="F:3-keto-5-aminohexanoate cleavage activity"/>
    <property type="evidence" value="ECO:0007669"/>
    <property type="project" value="InterPro"/>
</dbReference>
<dbReference type="InterPro" id="IPR008567">
    <property type="entry name" value="BKACE"/>
</dbReference>
<evidence type="ECO:0008006" key="3">
    <source>
        <dbReference type="Google" id="ProtNLM"/>
    </source>
</evidence>
<evidence type="ECO:0000313" key="2">
    <source>
        <dbReference type="Proteomes" id="UP000654257"/>
    </source>
</evidence>
<dbReference type="Gene3D" id="3.20.20.70">
    <property type="entry name" value="Aldolase class I"/>
    <property type="match status" value="1"/>
</dbReference>
<dbReference type="PANTHER" id="PTHR37418:SF1">
    <property type="entry name" value="3-KETO-5-AMINOHEXANOATE CLEAVAGE PROTEIN"/>
    <property type="match status" value="1"/>
</dbReference>
<reference evidence="1" key="2">
    <citation type="submission" date="2020-09" db="EMBL/GenBank/DDBJ databases">
        <authorList>
            <person name="Sun Q."/>
            <person name="Sedlacek I."/>
        </authorList>
    </citation>
    <scope>NUCLEOTIDE SEQUENCE</scope>
    <source>
        <strain evidence="1">CCM 7905</strain>
    </source>
</reference>
<name>A0A917LG65_9NOCA</name>
<evidence type="ECO:0000313" key="1">
    <source>
        <dbReference type="EMBL" id="GGG19803.1"/>
    </source>
</evidence>
<reference evidence="1" key="1">
    <citation type="journal article" date="2014" name="Int. J. Syst. Evol. Microbiol.">
        <title>Complete genome sequence of Corynebacterium casei LMG S-19264T (=DSM 44701T), isolated from a smear-ripened cheese.</title>
        <authorList>
            <consortium name="US DOE Joint Genome Institute (JGI-PGF)"/>
            <person name="Walter F."/>
            <person name="Albersmeier A."/>
            <person name="Kalinowski J."/>
            <person name="Ruckert C."/>
        </authorList>
    </citation>
    <scope>NUCLEOTIDE SEQUENCE</scope>
    <source>
        <strain evidence="1">CCM 7905</strain>
    </source>
</reference>
<dbReference type="InterPro" id="IPR013785">
    <property type="entry name" value="Aldolase_TIM"/>
</dbReference>
<keyword evidence="2" id="KW-1185">Reference proteome</keyword>
<dbReference type="Proteomes" id="UP000654257">
    <property type="component" value="Unassembled WGS sequence"/>
</dbReference>
<proteinExistence type="predicted"/>
<dbReference type="Pfam" id="PF05853">
    <property type="entry name" value="BKACE"/>
    <property type="match status" value="1"/>
</dbReference>
<accession>A0A917LG65</accession>
<gene>
    <name evidence="1" type="ORF">GCM10007304_37140</name>
</gene>
<dbReference type="AlphaFoldDB" id="A0A917LG65"/>
<organism evidence="1 2">
    <name type="scientific">Rhodococcoides trifolii</name>
    <dbReference type="NCBI Taxonomy" id="908250"/>
    <lineage>
        <taxon>Bacteria</taxon>
        <taxon>Bacillati</taxon>
        <taxon>Actinomycetota</taxon>
        <taxon>Actinomycetes</taxon>
        <taxon>Mycobacteriales</taxon>
        <taxon>Nocardiaceae</taxon>
        <taxon>Rhodococcoides</taxon>
    </lineage>
</organism>
<dbReference type="PANTHER" id="PTHR37418">
    <property type="entry name" value="3-KETO-5-AMINOHEXANOATE CLEAVAGE ENZYME-RELATED"/>
    <property type="match status" value="1"/>
</dbReference>
<dbReference type="RefSeq" id="WP_229746152.1">
    <property type="nucleotide sequence ID" value="NZ_BMCU01000004.1"/>
</dbReference>
<dbReference type="EMBL" id="BMCU01000004">
    <property type="protein sequence ID" value="GGG19803.1"/>
    <property type="molecule type" value="Genomic_DNA"/>
</dbReference>
<protein>
    <recommendedName>
        <fullName evidence="3">Aldolase</fullName>
    </recommendedName>
</protein>